<feature type="compositionally biased region" description="Basic and acidic residues" evidence="13">
    <location>
        <begin position="396"/>
        <end position="416"/>
    </location>
</feature>
<dbReference type="PANTHER" id="PTHR30153">
    <property type="entry name" value="REPLICATIVE DNA HELICASE DNAB"/>
    <property type="match status" value="1"/>
</dbReference>
<keyword evidence="8 12" id="KW-0238">DNA-binding</keyword>
<dbReference type="GO" id="GO:1990077">
    <property type="term" value="C:primosome complex"/>
    <property type="evidence" value="ECO:0007669"/>
    <property type="project" value="UniProtKB-UniRule"/>
</dbReference>
<dbReference type="GO" id="GO:0043139">
    <property type="term" value="F:5'-3' DNA helicase activity"/>
    <property type="evidence" value="ECO:0007669"/>
    <property type="project" value="UniProtKB-EC"/>
</dbReference>
<evidence type="ECO:0000259" key="14">
    <source>
        <dbReference type="PROSITE" id="PS51199"/>
    </source>
</evidence>
<evidence type="ECO:0000256" key="7">
    <source>
        <dbReference type="ARBA" id="ARBA00022840"/>
    </source>
</evidence>
<comment type="catalytic activity">
    <reaction evidence="10 12">
        <text>ATP + H2O = ADP + phosphate + H(+)</text>
        <dbReference type="Rhea" id="RHEA:13065"/>
        <dbReference type="ChEBI" id="CHEBI:15377"/>
        <dbReference type="ChEBI" id="CHEBI:15378"/>
        <dbReference type="ChEBI" id="CHEBI:30616"/>
        <dbReference type="ChEBI" id="CHEBI:43474"/>
        <dbReference type="ChEBI" id="CHEBI:456216"/>
        <dbReference type="EC" id="5.6.2.3"/>
    </reaction>
</comment>
<evidence type="ECO:0000256" key="2">
    <source>
        <dbReference type="ARBA" id="ARBA00022515"/>
    </source>
</evidence>
<evidence type="ECO:0000256" key="10">
    <source>
        <dbReference type="ARBA" id="ARBA00048954"/>
    </source>
</evidence>
<keyword evidence="16" id="KW-1185">Reference proteome</keyword>
<dbReference type="GO" id="GO:0016887">
    <property type="term" value="F:ATP hydrolysis activity"/>
    <property type="evidence" value="ECO:0007669"/>
    <property type="project" value="RHEA"/>
</dbReference>
<comment type="caution">
    <text evidence="15">The sequence shown here is derived from an EMBL/GenBank/DDBJ whole genome shotgun (WGS) entry which is preliminary data.</text>
</comment>
<dbReference type="GO" id="GO:0006269">
    <property type="term" value="P:DNA replication, synthesis of primer"/>
    <property type="evidence" value="ECO:0007669"/>
    <property type="project" value="UniProtKB-UniRule"/>
</dbReference>
<evidence type="ECO:0000256" key="4">
    <source>
        <dbReference type="ARBA" id="ARBA00022741"/>
    </source>
</evidence>
<keyword evidence="5 12" id="KW-0378">Hydrolase</keyword>
<dbReference type="InterPro" id="IPR007693">
    <property type="entry name" value="DNA_helicase_DnaB-like_N"/>
</dbReference>
<dbReference type="SUPFAM" id="SSF52540">
    <property type="entry name" value="P-loop containing nucleoside triphosphate hydrolases"/>
    <property type="match status" value="1"/>
</dbReference>
<dbReference type="InterPro" id="IPR016136">
    <property type="entry name" value="DNA_helicase_N/primase_C"/>
</dbReference>
<evidence type="ECO:0000256" key="8">
    <source>
        <dbReference type="ARBA" id="ARBA00023125"/>
    </source>
</evidence>
<name>B4DC28_9BACT</name>
<dbReference type="CDD" id="cd00984">
    <property type="entry name" value="DnaB_C"/>
    <property type="match status" value="1"/>
</dbReference>
<dbReference type="InterPro" id="IPR036185">
    <property type="entry name" value="DNA_heli_DnaB-like_N_sf"/>
</dbReference>
<dbReference type="Pfam" id="PF00772">
    <property type="entry name" value="DnaB"/>
    <property type="match status" value="1"/>
</dbReference>
<evidence type="ECO:0000256" key="9">
    <source>
        <dbReference type="ARBA" id="ARBA00023235"/>
    </source>
</evidence>
<comment type="similarity">
    <text evidence="1 12">Belongs to the helicase family. DnaB subfamily.</text>
</comment>
<evidence type="ECO:0000256" key="5">
    <source>
        <dbReference type="ARBA" id="ARBA00022801"/>
    </source>
</evidence>
<evidence type="ECO:0000313" key="15">
    <source>
        <dbReference type="EMBL" id="EDY16002.1"/>
    </source>
</evidence>
<evidence type="ECO:0000313" key="16">
    <source>
        <dbReference type="Proteomes" id="UP000005824"/>
    </source>
</evidence>
<dbReference type="GO" id="GO:0005829">
    <property type="term" value="C:cytosol"/>
    <property type="evidence" value="ECO:0007669"/>
    <property type="project" value="TreeGrafter"/>
</dbReference>
<keyword evidence="4 12" id="KW-0547">Nucleotide-binding</keyword>
<dbReference type="EC" id="5.6.2.3" evidence="11 12"/>
<dbReference type="InterPro" id="IPR007692">
    <property type="entry name" value="DNA_helicase_DnaB"/>
</dbReference>
<dbReference type="Proteomes" id="UP000005824">
    <property type="component" value="Unassembled WGS sequence"/>
</dbReference>
<evidence type="ECO:0000256" key="1">
    <source>
        <dbReference type="ARBA" id="ARBA00008428"/>
    </source>
</evidence>
<sequence>MASEASSKSAKPSKKGADSGDFRQNESYRQDTHRLFPQSAIAEKGVISSFLLSPREIGALCGEQKITKEHFHLPAHASIYACLLEMWDKGKPIDLITVTQLLQDQKQLDQSGGAAYVSELFTYLPTAANAEHYIEILVEKHTLREIIKVCTEYAARCYDEQDVVATLLDSVEQGIFKISQSRYQAKSMSMKDQVMQAIHSIEELYDRRGAITGLPTGFAELDKMTDGLHGAEMIVIAARPSMGKTALAMNIAEHIALEAKHAVAVFSLEMSTSQLVQRLLCSRARVNLGSIRNGFLSERDFPALTSAAAKLAESKIFIDDTPGLSILELRAKARRLKSQHDIRAIFIDYLQLLRSTSRRAQDNRQLEIAEISSGIKSLAKELNIPIVVLAQLNRNPESRSGESKGRPRLSDLRESGSIEQDADVVGLLVREEYYAENEEDKKESEGKATLIIAKQRSGPVGDCPLTFLKEFTRFENRAREADGEED</sequence>
<feature type="region of interest" description="Disordered" evidence="13">
    <location>
        <begin position="1"/>
        <end position="24"/>
    </location>
</feature>
<dbReference type="InterPro" id="IPR027417">
    <property type="entry name" value="P-loop_NTPase"/>
</dbReference>
<dbReference type="InParanoid" id="B4DC28"/>
<proteinExistence type="inferred from homology"/>
<keyword evidence="2 12" id="KW-0639">Primosome</keyword>
<keyword evidence="9" id="KW-0413">Isomerase</keyword>
<dbReference type="NCBIfam" id="TIGR00665">
    <property type="entry name" value="DnaB"/>
    <property type="match status" value="1"/>
</dbReference>
<evidence type="ECO:0000256" key="12">
    <source>
        <dbReference type="RuleBase" id="RU362085"/>
    </source>
</evidence>
<keyword evidence="3 12" id="KW-0235">DNA replication</keyword>
<keyword evidence="7 12" id="KW-0067">ATP-binding</keyword>
<accession>B4DC28</accession>
<dbReference type="Gene3D" id="1.10.860.10">
    <property type="entry name" value="DNAb Helicase, Chain A"/>
    <property type="match status" value="1"/>
</dbReference>
<dbReference type="GO" id="GO:0003677">
    <property type="term" value="F:DNA binding"/>
    <property type="evidence" value="ECO:0007669"/>
    <property type="project" value="UniProtKB-UniRule"/>
</dbReference>
<evidence type="ECO:0000256" key="3">
    <source>
        <dbReference type="ARBA" id="ARBA00022705"/>
    </source>
</evidence>
<evidence type="ECO:0000256" key="6">
    <source>
        <dbReference type="ARBA" id="ARBA00022806"/>
    </source>
</evidence>
<feature type="domain" description="SF4 helicase" evidence="14">
    <location>
        <begin position="207"/>
        <end position="481"/>
    </location>
</feature>
<protein>
    <recommendedName>
        <fullName evidence="11 12">Replicative DNA helicase</fullName>
        <ecNumber evidence="11 12">5.6.2.3</ecNumber>
    </recommendedName>
</protein>
<dbReference type="GO" id="GO:0005524">
    <property type="term" value="F:ATP binding"/>
    <property type="evidence" value="ECO:0007669"/>
    <property type="project" value="UniProtKB-UniRule"/>
</dbReference>
<dbReference type="EMBL" id="ABVL01000043">
    <property type="protein sequence ID" value="EDY16002.1"/>
    <property type="molecule type" value="Genomic_DNA"/>
</dbReference>
<dbReference type="SUPFAM" id="SSF48024">
    <property type="entry name" value="N-terminal domain of DnaB helicase"/>
    <property type="match status" value="1"/>
</dbReference>
<dbReference type="InterPro" id="IPR007694">
    <property type="entry name" value="DNA_helicase_DnaB-like_C"/>
</dbReference>
<dbReference type="Gene3D" id="3.40.50.300">
    <property type="entry name" value="P-loop containing nucleotide triphosphate hydrolases"/>
    <property type="match status" value="1"/>
</dbReference>
<dbReference type="PROSITE" id="PS51199">
    <property type="entry name" value="SF4_HELICASE"/>
    <property type="match status" value="1"/>
</dbReference>
<dbReference type="eggNOG" id="COG0305">
    <property type="taxonomic scope" value="Bacteria"/>
</dbReference>
<feature type="region of interest" description="Disordered" evidence="13">
    <location>
        <begin position="396"/>
        <end position="417"/>
    </location>
</feature>
<dbReference type="AlphaFoldDB" id="B4DC28"/>
<feature type="compositionally biased region" description="Basic and acidic residues" evidence="13">
    <location>
        <begin position="15"/>
        <end position="24"/>
    </location>
</feature>
<gene>
    <name evidence="15" type="ORF">CfE428DRAFT_6469</name>
</gene>
<feature type="compositionally biased region" description="Low complexity" evidence="13">
    <location>
        <begin position="1"/>
        <end position="10"/>
    </location>
</feature>
<dbReference type="Pfam" id="PF03796">
    <property type="entry name" value="DnaB_C"/>
    <property type="match status" value="1"/>
</dbReference>
<evidence type="ECO:0000256" key="11">
    <source>
        <dbReference type="NCBIfam" id="TIGR00665"/>
    </source>
</evidence>
<dbReference type="PANTHER" id="PTHR30153:SF2">
    <property type="entry name" value="REPLICATIVE DNA HELICASE"/>
    <property type="match status" value="1"/>
</dbReference>
<keyword evidence="6 12" id="KW-0347">Helicase</keyword>
<dbReference type="RefSeq" id="WP_006983786.1">
    <property type="nucleotide sequence ID" value="NZ_ABVL01000043.1"/>
</dbReference>
<evidence type="ECO:0000256" key="13">
    <source>
        <dbReference type="SAM" id="MobiDB-lite"/>
    </source>
</evidence>
<dbReference type="FunCoup" id="B4DC28">
    <property type="interactions" value="219"/>
</dbReference>
<organism evidence="15 16">
    <name type="scientific">Chthoniobacter flavus Ellin428</name>
    <dbReference type="NCBI Taxonomy" id="497964"/>
    <lineage>
        <taxon>Bacteria</taxon>
        <taxon>Pseudomonadati</taxon>
        <taxon>Verrucomicrobiota</taxon>
        <taxon>Spartobacteria</taxon>
        <taxon>Chthoniobacterales</taxon>
        <taxon>Chthoniobacteraceae</taxon>
        <taxon>Chthoniobacter</taxon>
    </lineage>
</organism>
<reference evidence="15 16" key="1">
    <citation type="journal article" date="2011" name="J. Bacteriol.">
        <title>Genome sequence of Chthoniobacter flavus Ellin428, an aerobic heterotrophic soil bacterium.</title>
        <authorList>
            <person name="Kant R."/>
            <person name="van Passel M.W."/>
            <person name="Palva A."/>
            <person name="Lucas S."/>
            <person name="Lapidus A."/>
            <person name="Glavina Del Rio T."/>
            <person name="Dalin E."/>
            <person name="Tice H."/>
            <person name="Bruce D."/>
            <person name="Goodwin L."/>
            <person name="Pitluck S."/>
            <person name="Larimer F.W."/>
            <person name="Land M.L."/>
            <person name="Hauser L."/>
            <person name="Sangwan P."/>
            <person name="de Vos W.M."/>
            <person name="Janssen P.H."/>
            <person name="Smidt H."/>
        </authorList>
    </citation>
    <scope>NUCLEOTIDE SEQUENCE [LARGE SCALE GENOMIC DNA]</scope>
    <source>
        <strain evidence="15 16">Ellin428</strain>
    </source>
</reference>
<dbReference type="STRING" id="497964.CfE428DRAFT_6469"/>
<comment type="function">
    <text evidence="12">The main replicative DNA helicase, it participates in initiation and elongation during chromosome replication. Travels ahead of the DNA replisome, separating dsDNA into templates for DNA synthesis. A processive ATP-dependent 5'-3' DNA helicase it has DNA-dependent ATPase activity.</text>
</comment>